<keyword evidence="2" id="KW-1185">Reference proteome</keyword>
<name>A0ACA9YEK9_9ASCO</name>
<proteinExistence type="predicted"/>
<dbReference type="Proteomes" id="UP001152531">
    <property type="component" value="Unassembled WGS sequence"/>
</dbReference>
<reference evidence="1" key="1">
    <citation type="submission" date="2022-06" db="EMBL/GenBank/DDBJ databases">
        <authorList>
            <person name="Legras J.-L."/>
            <person name="Devillers H."/>
            <person name="Grondin C."/>
        </authorList>
    </citation>
    <scope>NUCLEOTIDE SEQUENCE</scope>
    <source>
        <strain evidence="1">CLIB 1444</strain>
    </source>
</reference>
<accession>A0ACA9YEK9</accession>
<organism evidence="1 2">
    <name type="scientific">[Candida] jaroonii</name>
    <dbReference type="NCBI Taxonomy" id="467808"/>
    <lineage>
        <taxon>Eukaryota</taxon>
        <taxon>Fungi</taxon>
        <taxon>Dikarya</taxon>
        <taxon>Ascomycota</taxon>
        <taxon>Saccharomycotina</taxon>
        <taxon>Pichiomycetes</taxon>
        <taxon>Debaryomycetaceae</taxon>
        <taxon>Yamadazyma</taxon>
    </lineage>
</organism>
<dbReference type="EMBL" id="CALSDN010000014">
    <property type="protein sequence ID" value="CAH6723312.1"/>
    <property type="molecule type" value="Genomic_DNA"/>
</dbReference>
<evidence type="ECO:0000313" key="1">
    <source>
        <dbReference type="EMBL" id="CAH6723312.1"/>
    </source>
</evidence>
<gene>
    <name evidence="1" type="ORF">CLIB1444_14S01266</name>
</gene>
<evidence type="ECO:0000313" key="2">
    <source>
        <dbReference type="Proteomes" id="UP001152531"/>
    </source>
</evidence>
<comment type="caution">
    <text evidence="1">The sequence shown here is derived from an EMBL/GenBank/DDBJ whole genome shotgun (WGS) entry which is preliminary data.</text>
</comment>
<sequence>MTAKCTKAFKLLNGKEIPAIGLGTWKATDEEVYNSVLFALKTGYRHIDTAAGYGNEVPIGKAIKDSGIARSEIFVTTKLWSIDHHDPEAALKASLERLGLDYVDLYLMHWPLALNPKGNHPAIPTKPDGTRDILLDWPFTKTWKLMEPLIEKGFTKALGVSNCTIEKLTTLFNENLKVKPVVNQVELHPYLPQHKLLDFAKKHGIILEAYSPLGSSDAPLLKDETIAKIAETYGVSSATIIISWAVWRGTVVLPKSVKESRIESNFEIVTLKDEDGEKLNNLVNERGGPQRFVSPPWNPFVVFDSSL</sequence>
<protein>
    <submittedName>
        <fullName evidence="1">Glycerol 2-dehydrogenase (NADP(+))</fullName>
    </submittedName>
</protein>